<protein>
    <submittedName>
        <fullName evidence="2">Alpha/beta hydrolase</fullName>
    </submittedName>
</protein>
<keyword evidence="2" id="KW-0378">Hydrolase</keyword>
<name>A0AAX3WUG2_9BACI</name>
<evidence type="ECO:0000259" key="1">
    <source>
        <dbReference type="Pfam" id="PF00561"/>
    </source>
</evidence>
<gene>
    <name evidence="2" type="ORF">QNH24_24780</name>
</gene>
<dbReference type="InterPro" id="IPR000073">
    <property type="entry name" value="AB_hydrolase_1"/>
</dbReference>
<feature type="domain" description="AB hydrolase-1" evidence="1">
    <location>
        <begin position="68"/>
        <end position="168"/>
    </location>
</feature>
<dbReference type="Gene3D" id="3.40.50.1820">
    <property type="entry name" value="alpha/beta hydrolase"/>
    <property type="match status" value="1"/>
</dbReference>
<dbReference type="Pfam" id="PF00561">
    <property type="entry name" value="Abhydrolase_1"/>
    <property type="match status" value="1"/>
</dbReference>
<dbReference type="EMBL" id="CP126101">
    <property type="protein sequence ID" value="WHY51437.1"/>
    <property type="molecule type" value="Genomic_DNA"/>
</dbReference>
<reference evidence="2" key="1">
    <citation type="submission" date="2023-05" db="EMBL/GenBank/DDBJ databases">
        <title>Comparative genomics of Bacillaceae isolates and their secondary metabolite potential.</title>
        <authorList>
            <person name="Song L."/>
            <person name="Nielsen L.J."/>
            <person name="Mohite O."/>
            <person name="Xu X."/>
            <person name="Weber T."/>
            <person name="Kovacs A.T."/>
        </authorList>
    </citation>
    <scope>NUCLEOTIDE SEQUENCE</scope>
    <source>
        <strain evidence="2">LY1</strain>
    </source>
</reference>
<accession>A0AAX3WUG2</accession>
<dbReference type="GO" id="GO:0016787">
    <property type="term" value="F:hydrolase activity"/>
    <property type="evidence" value="ECO:0007669"/>
    <property type="project" value="UniProtKB-KW"/>
</dbReference>
<sequence length="321" mass="36740">MNNKRVFKRIVQMLLILMALFLLTITTSYTYHQIQLSKEENRFTPFGKMVEVNDHKMHVYIEGKGKETLVFMSGGGTSAPVLDFKSLYSLLSDKYKIAVVEKAGYGFSDITDVNRDIETILQETREALLKSGVEGPYILFPHSMSGIEALYWAQIYPDEVKAIVGLDMAVPAAYEDYAINMPMVHLSALAAKIGITRWIPDLSESDAMKYGNLTEEEKELYRVIFYRRTVTKNMINEVKNIKANAKKVETLEIPNVPILLFSSNGQGTGWDKDTWLDFQKDFISKYKDGEFIKLDCAHYIHDVEFKRIADESEKFIESSNF</sequence>
<organism evidence="2 3">
    <name type="scientific">Lysinibacillus pakistanensis</name>
    <dbReference type="NCBI Taxonomy" id="759811"/>
    <lineage>
        <taxon>Bacteria</taxon>
        <taxon>Bacillati</taxon>
        <taxon>Bacillota</taxon>
        <taxon>Bacilli</taxon>
        <taxon>Bacillales</taxon>
        <taxon>Bacillaceae</taxon>
        <taxon>Lysinibacillus</taxon>
    </lineage>
</organism>
<dbReference type="RefSeq" id="WP_283870008.1">
    <property type="nucleotide sequence ID" value="NZ_CP126101.1"/>
</dbReference>
<dbReference type="AlphaFoldDB" id="A0AAX3WUG2"/>
<evidence type="ECO:0000313" key="3">
    <source>
        <dbReference type="Proteomes" id="UP001178322"/>
    </source>
</evidence>
<dbReference type="InterPro" id="IPR029058">
    <property type="entry name" value="AB_hydrolase_fold"/>
</dbReference>
<proteinExistence type="predicted"/>
<evidence type="ECO:0000313" key="2">
    <source>
        <dbReference type="EMBL" id="WHY51437.1"/>
    </source>
</evidence>
<dbReference type="SUPFAM" id="SSF53474">
    <property type="entry name" value="alpha/beta-Hydrolases"/>
    <property type="match status" value="1"/>
</dbReference>
<dbReference type="Proteomes" id="UP001178322">
    <property type="component" value="Chromosome"/>
</dbReference>